<feature type="transmembrane region" description="Helical" evidence="1">
    <location>
        <begin position="12"/>
        <end position="36"/>
    </location>
</feature>
<reference evidence="2 3" key="1">
    <citation type="submission" date="2019-12" db="EMBL/GenBank/DDBJ databases">
        <authorList>
            <person name="Li J."/>
            <person name="Shi Y."/>
            <person name="Xu G."/>
            <person name="Xiao D."/>
            <person name="Ran X."/>
        </authorList>
    </citation>
    <scope>NUCLEOTIDE SEQUENCE [LARGE SCALE GENOMIC DNA]</scope>
    <source>
        <strain evidence="2 3">JCM 15915</strain>
    </source>
</reference>
<feature type="transmembrane region" description="Helical" evidence="1">
    <location>
        <begin position="63"/>
        <end position="84"/>
    </location>
</feature>
<dbReference type="Proteomes" id="UP000462152">
    <property type="component" value="Unassembled WGS sequence"/>
</dbReference>
<dbReference type="RefSeq" id="WP_129315914.1">
    <property type="nucleotide sequence ID" value="NZ_JBFCQO010000004.1"/>
</dbReference>
<organism evidence="2 3">
    <name type="scientific">Rothia koreensis</name>
    <dbReference type="NCBI Taxonomy" id="592378"/>
    <lineage>
        <taxon>Bacteria</taxon>
        <taxon>Bacillati</taxon>
        <taxon>Actinomycetota</taxon>
        <taxon>Actinomycetes</taxon>
        <taxon>Micrococcales</taxon>
        <taxon>Micrococcaceae</taxon>
        <taxon>Rothia</taxon>
    </lineage>
</organism>
<dbReference type="AlphaFoldDB" id="A0A7K1LJY0"/>
<proteinExistence type="predicted"/>
<sequence>MKKTAGSFNRTWLAIIGVVLLAAGVLWGIVAAGLLASSGASSGHWGPSGKPFQGASSALDGTWLAPVLIVAGAVLVILALWWLVRQIPRSEKASTFRFHKDPKRGFTQVEPKVITDAVAAHLEDLTYVTDAKAGLKGQRTNADLVLDVTVNERADLADVTREIREQVLPSVKSALGSPLGSVGIVYAVSRQSRSKRQVKLQ</sequence>
<name>A0A7K1LJY0_9MICC</name>
<evidence type="ECO:0000313" key="2">
    <source>
        <dbReference type="EMBL" id="MUN55343.1"/>
    </source>
</evidence>
<keyword evidence="3" id="KW-1185">Reference proteome</keyword>
<gene>
    <name evidence="2" type="primary">amaP</name>
    <name evidence="2" type="ORF">GMA10_09000</name>
</gene>
<dbReference type="OrthoDB" id="4878398at2"/>
<dbReference type="EMBL" id="WOGT01000005">
    <property type="protein sequence ID" value="MUN55343.1"/>
    <property type="molecule type" value="Genomic_DNA"/>
</dbReference>
<protein>
    <submittedName>
        <fullName evidence="2">Alkaline shock response membrane anchor protein AmaP</fullName>
    </submittedName>
</protein>
<keyword evidence="1" id="KW-1133">Transmembrane helix</keyword>
<accession>A0A7K1LJY0</accession>
<dbReference type="NCBIfam" id="NF033218">
    <property type="entry name" value="anchor_AmaP"/>
    <property type="match status" value="1"/>
</dbReference>
<keyword evidence="1" id="KW-0472">Membrane</keyword>
<evidence type="ECO:0000256" key="1">
    <source>
        <dbReference type="SAM" id="Phobius"/>
    </source>
</evidence>
<keyword evidence="1" id="KW-0812">Transmembrane</keyword>
<evidence type="ECO:0000313" key="3">
    <source>
        <dbReference type="Proteomes" id="UP000462152"/>
    </source>
</evidence>
<comment type="caution">
    <text evidence="2">The sequence shown here is derived from an EMBL/GenBank/DDBJ whole genome shotgun (WGS) entry which is preliminary data.</text>
</comment>